<proteinExistence type="predicted"/>
<dbReference type="Pfam" id="PF10066">
    <property type="entry name" value="DUF2304"/>
    <property type="match status" value="1"/>
</dbReference>
<evidence type="ECO:0000313" key="2">
    <source>
        <dbReference type="Proteomes" id="UP000230137"/>
    </source>
</evidence>
<dbReference type="Proteomes" id="UP000230137">
    <property type="component" value="Unassembled WGS sequence"/>
</dbReference>
<dbReference type="AlphaFoldDB" id="A0A2M7W4R7"/>
<sequence length="44" mass="5274">MGRVFGIALVFVFYVVYRVYLKSNRVEKQLNELVRKIALNKRNE</sequence>
<evidence type="ECO:0000313" key="1">
    <source>
        <dbReference type="EMBL" id="PJA20816.1"/>
    </source>
</evidence>
<dbReference type="EMBL" id="PFQF01000013">
    <property type="protein sequence ID" value="PJA20816.1"/>
    <property type="molecule type" value="Genomic_DNA"/>
</dbReference>
<accession>A0A2M7W4R7</accession>
<organism evidence="1 2">
    <name type="scientific">Candidatus Berkelbacteria bacterium CG_4_10_14_0_2_um_filter_35_9_33_12</name>
    <dbReference type="NCBI Taxonomy" id="1974499"/>
    <lineage>
        <taxon>Bacteria</taxon>
        <taxon>Candidatus Berkelbacteria</taxon>
    </lineage>
</organism>
<comment type="caution">
    <text evidence="1">The sequence shown here is derived from an EMBL/GenBank/DDBJ whole genome shotgun (WGS) entry which is preliminary data.</text>
</comment>
<dbReference type="InterPro" id="IPR019277">
    <property type="entry name" value="DUF2304"/>
</dbReference>
<reference evidence="2" key="1">
    <citation type="submission" date="2017-09" db="EMBL/GenBank/DDBJ databases">
        <title>Depth-based differentiation of microbial function through sediment-hosted aquifers and enrichment of novel symbionts in the deep terrestrial subsurface.</title>
        <authorList>
            <person name="Probst A.J."/>
            <person name="Ladd B."/>
            <person name="Jarett J.K."/>
            <person name="Geller-Mcgrath D.E."/>
            <person name="Sieber C.M.K."/>
            <person name="Emerson J.B."/>
            <person name="Anantharaman K."/>
            <person name="Thomas B.C."/>
            <person name="Malmstrom R."/>
            <person name="Stieglmeier M."/>
            <person name="Klingl A."/>
            <person name="Woyke T."/>
            <person name="Ryan C.M."/>
            <person name="Banfield J.F."/>
        </authorList>
    </citation>
    <scope>NUCLEOTIDE SEQUENCE [LARGE SCALE GENOMIC DNA]</scope>
</reference>
<protein>
    <submittedName>
        <fullName evidence="1">Uncharacterized protein</fullName>
    </submittedName>
</protein>
<gene>
    <name evidence="1" type="ORF">COX60_00555</name>
</gene>
<name>A0A2M7W4R7_9BACT</name>